<feature type="non-terminal residue" evidence="2">
    <location>
        <position position="1"/>
    </location>
</feature>
<evidence type="ECO:0000256" key="1">
    <source>
        <dbReference type="SAM" id="MobiDB-lite"/>
    </source>
</evidence>
<reference evidence="2 3" key="1">
    <citation type="submission" date="2013-02" db="EMBL/GenBank/DDBJ databases">
        <title>Genome sequence of Candida maltosa Xu316, a potential industrial strain for xylitol and ethanol production.</title>
        <authorList>
            <person name="Yu J."/>
            <person name="Wang Q."/>
            <person name="Geng X."/>
            <person name="Bao W."/>
            <person name="He P."/>
            <person name="Cai J."/>
        </authorList>
    </citation>
    <scope>NUCLEOTIDE SEQUENCE [LARGE SCALE GENOMIC DNA]</scope>
    <source>
        <strain evidence="3">Xu316</strain>
    </source>
</reference>
<sequence length="74" mass="7728">AATSDNGTQFTSTWTTTDGNGKEITQSGVVSENDSATTTLMTFPPENTNESGTQFTTSWTTTDGNGNEVTQSGI</sequence>
<dbReference type="Proteomes" id="UP000011777">
    <property type="component" value="Unassembled WGS sequence"/>
</dbReference>
<feature type="compositionally biased region" description="Polar residues" evidence="1">
    <location>
        <begin position="63"/>
        <end position="74"/>
    </location>
</feature>
<dbReference type="HOGENOM" id="CLU_134171_1_0_1"/>
<feature type="compositionally biased region" description="Low complexity" evidence="1">
    <location>
        <begin position="53"/>
        <end position="62"/>
    </location>
</feature>
<feature type="region of interest" description="Disordered" evidence="1">
    <location>
        <begin position="1"/>
        <end position="74"/>
    </location>
</feature>
<accession>M3J663</accession>
<comment type="caution">
    <text evidence="2">The sequence shown here is derived from an EMBL/GenBank/DDBJ whole genome shotgun (WGS) entry which is preliminary data.</text>
</comment>
<gene>
    <name evidence="2" type="ORF">G210_2061</name>
</gene>
<name>M3J663_CANMX</name>
<dbReference type="InterPro" id="IPR031573">
    <property type="entry name" value="Cell_wall_rpt"/>
</dbReference>
<feature type="non-terminal residue" evidence="2">
    <location>
        <position position="74"/>
    </location>
</feature>
<evidence type="ECO:0000313" key="3">
    <source>
        <dbReference type="Proteomes" id="UP000011777"/>
    </source>
</evidence>
<dbReference type="Pfam" id="PF15789">
    <property type="entry name" value="Hyr1"/>
    <property type="match status" value="2"/>
</dbReference>
<evidence type="ECO:0008006" key="4">
    <source>
        <dbReference type="Google" id="ProtNLM"/>
    </source>
</evidence>
<dbReference type="STRING" id="1245528.M3J663"/>
<dbReference type="AlphaFoldDB" id="M3J663"/>
<evidence type="ECO:0000313" key="2">
    <source>
        <dbReference type="EMBL" id="EMG47543.1"/>
    </source>
</evidence>
<dbReference type="OrthoDB" id="4026764at2759"/>
<dbReference type="EMBL" id="AOGT01001502">
    <property type="protein sequence ID" value="EMG47543.1"/>
    <property type="molecule type" value="Genomic_DNA"/>
</dbReference>
<organism evidence="2 3">
    <name type="scientific">Candida maltosa (strain Xu316)</name>
    <name type="common">Yeast</name>
    <dbReference type="NCBI Taxonomy" id="1245528"/>
    <lineage>
        <taxon>Eukaryota</taxon>
        <taxon>Fungi</taxon>
        <taxon>Dikarya</taxon>
        <taxon>Ascomycota</taxon>
        <taxon>Saccharomycotina</taxon>
        <taxon>Pichiomycetes</taxon>
        <taxon>Debaryomycetaceae</taxon>
        <taxon>Candida/Lodderomyces clade</taxon>
        <taxon>Candida</taxon>
    </lineage>
</organism>
<proteinExistence type="predicted"/>
<keyword evidence="3" id="KW-1185">Reference proteome</keyword>
<protein>
    <recommendedName>
        <fullName evidence="4">Cell wall protein</fullName>
    </recommendedName>
</protein>
<feature type="compositionally biased region" description="Polar residues" evidence="1">
    <location>
        <begin position="1"/>
        <end position="52"/>
    </location>
</feature>